<dbReference type="Pfam" id="PF02493">
    <property type="entry name" value="MORN"/>
    <property type="match status" value="4"/>
</dbReference>
<evidence type="ECO:0000313" key="3">
    <source>
        <dbReference type="EMBL" id="EAR84935.2"/>
    </source>
</evidence>
<evidence type="ECO:0000256" key="2">
    <source>
        <dbReference type="SAM" id="Phobius"/>
    </source>
</evidence>
<protein>
    <submittedName>
        <fullName evidence="3">MORN motif protein</fullName>
    </submittedName>
</protein>
<dbReference type="EMBL" id="GG662510">
    <property type="protein sequence ID" value="EAR84935.2"/>
    <property type="molecule type" value="Genomic_DNA"/>
</dbReference>
<keyword evidence="1" id="KW-0677">Repeat</keyword>
<name>I7MG92_TETTS</name>
<keyword evidence="2" id="KW-0472">Membrane</keyword>
<evidence type="ECO:0000313" key="4">
    <source>
        <dbReference type="Proteomes" id="UP000009168"/>
    </source>
</evidence>
<dbReference type="eggNOG" id="KOG0231">
    <property type="taxonomic scope" value="Eukaryota"/>
</dbReference>
<dbReference type="STRING" id="312017.I7MG92"/>
<reference evidence="4" key="1">
    <citation type="journal article" date="2006" name="PLoS Biol.">
        <title>Macronuclear genome sequence of the ciliate Tetrahymena thermophila, a model eukaryote.</title>
        <authorList>
            <person name="Eisen J.A."/>
            <person name="Coyne R.S."/>
            <person name="Wu M."/>
            <person name="Wu D."/>
            <person name="Thiagarajan M."/>
            <person name="Wortman J.R."/>
            <person name="Badger J.H."/>
            <person name="Ren Q."/>
            <person name="Amedeo P."/>
            <person name="Jones K.M."/>
            <person name="Tallon L.J."/>
            <person name="Delcher A.L."/>
            <person name="Salzberg S.L."/>
            <person name="Silva J.C."/>
            <person name="Haas B.J."/>
            <person name="Majoros W.H."/>
            <person name="Farzad M."/>
            <person name="Carlton J.M."/>
            <person name="Smith R.K. Jr."/>
            <person name="Garg J."/>
            <person name="Pearlman R.E."/>
            <person name="Karrer K.M."/>
            <person name="Sun L."/>
            <person name="Manning G."/>
            <person name="Elde N.C."/>
            <person name="Turkewitz A.P."/>
            <person name="Asai D.J."/>
            <person name="Wilkes D.E."/>
            <person name="Wang Y."/>
            <person name="Cai H."/>
            <person name="Collins K."/>
            <person name="Stewart B.A."/>
            <person name="Lee S.R."/>
            <person name="Wilamowska K."/>
            <person name="Weinberg Z."/>
            <person name="Ruzzo W.L."/>
            <person name="Wloga D."/>
            <person name="Gaertig J."/>
            <person name="Frankel J."/>
            <person name="Tsao C.-C."/>
            <person name="Gorovsky M.A."/>
            <person name="Keeling P.J."/>
            <person name="Waller R.F."/>
            <person name="Patron N.J."/>
            <person name="Cherry J.M."/>
            <person name="Stover N.A."/>
            <person name="Krieger C.J."/>
            <person name="del Toro C."/>
            <person name="Ryder H.F."/>
            <person name="Williamson S.C."/>
            <person name="Barbeau R.A."/>
            <person name="Hamilton E.P."/>
            <person name="Orias E."/>
        </authorList>
    </citation>
    <scope>NUCLEOTIDE SEQUENCE [LARGE SCALE GENOMIC DNA]</scope>
    <source>
        <strain evidence="4">SB210</strain>
    </source>
</reference>
<dbReference type="PANTHER" id="PTHR23084:SF263">
    <property type="entry name" value="MORN REPEAT-CONTAINING PROTEIN 1"/>
    <property type="match status" value="1"/>
</dbReference>
<dbReference type="SMART" id="SM00698">
    <property type="entry name" value="MORN"/>
    <property type="match status" value="4"/>
</dbReference>
<dbReference type="Proteomes" id="UP000009168">
    <property type="component" value="Unassembled WGS sequence"/>
</dbReference>
<proteinExistence type="predicted"/>
<dbReference type="Gene3D" id="2.20.110.10">
    <property type="entry name" value="Histone H3 K4-specific methyltransferase SET7/9 N-terminal domain"/>
    <property type="match status" value="2"/>
</dbReference>
<dbReference type="InParanoid" id="I7MG92"/>
<dbReference type="AlphaFoldDB" id="I7MG92"/>
<evidence type="ECO:0000256" key="1">
    <source>
        <dbReference type="ARBA" id="ARBA00022737"/>
    </source>
</evidence>
<keyword evidence="4" id="KW-1185">Reference proteome</keyword>
<dbReference type="PANTHER" id="PTHR23084">
    <property type="entry name" value="PHOSPHATIDYLINOSITOL-4-PHOSPHATE 5-KINASE RELATED"/>
    <property type="match status" value="1"/>
</dbReference>
<dbReference type="InterPro" id="IPR003409">
    <property type="entry name" value="MORN"/>
</dbReference>
<keyword evidence="2" id="KW-1133">Transmembrane helix</keyword>
<dbReference type="KEGG" id="tet:TTHERM_00584920"/>
<keyword evidence="2" id="KW-0812">Transmembrane</keyword>
<feature type="transmembrane region" description="Helical" evidence="2">
    <location>
        <begin position="26"/>
        <end position="46"/>
    </location>
</feature>
<organism evidence="3 4">
    <name type="scientific">Tetrahymena thermophila (strain SB210)</name>
    <dbReference type="NCBI Taxonomy" id="312017"/>
    <lineage>
        <taxon>Eukaryota</taxon>
        <taxon>Sar</taxon>
        <taxon>Alveolata</taxon>
        <taxon>Ciliophora</taxon>
        <taxon>Intramacronucleata</taxon>
        <taxon>Oligohymenophorea</taxon>
        <taxon>Hymenostomatida</taxon>
        <taxon>Tetrahymenina</taxon>
        <taxon>Tetrahymenidae</taxon>
        <taxon>Tetrahymena</taxon>
    </lineage>
</organism>
<gene>
    <name evidence="3" type="ORF">TTHERM_00584920</name>
</gene>
<dbReference type="SUPFAM" id="SSF82185">
    <property type="entry name" value="Histone H3 K4-specific methyltransferase SET7/9 N-terminal domain"/>
    <property type="match status" value="1"/>
</dbReference>
<dbReference type="RefSeq" id="XP_001032598.2">
    <property type="nucleotide sequence ID" value="XM_001032598.2"/>
</dbReference>
<dbReference type="GeneID" id="7823735"/>
<accession>I7MG92</accession>
<sequence length="382" mass="44987">MYLILEFNLLNLEITYSLQTYYQKKFFLLILIFFVLFDSISFLQNIQKILLTSISKNILKKVRTVNPEPFVYLQNFNISINKSFQNNLLINESNFQKISKLNLFFQIRRRFNNQYSQIRSTKYLKFNQVNLKLFVIKNMQENKKQQLFAQQITMSSNKIQTNQNIQEIKLLQITQNKSQVSIIGFKCGGIYLGSTKDNKRNGEGKQFYSNGNYYEGEWSQDLQDGIGLFKYNTGDFYQGEFFQGQFQGFGKYFYAQSKRLYIGFWLNSKWHGQGSFYSDQGDLLIDGIWECDNLIQENIQINKNITCKNEPNTHKKQISIQSLIKKSNQIQSKDNQNSFSIQNIKNINGSKYKSLLSNIKNLLFQNKHQKLKQCLIEQSVII</sequence>